<dbReference type="NCBIfam" id="TIGR00230">
    <property type="entry name" value="sfsA"/>
    <property type="match status" value="1"/>
</dbReference>
<dbReference type="InterPro" id="IPR002837">
    <property type="entry name" value="DUF123"/>
</dbReference>
<evidence type="ECO:0000259" key="1">
    <source>
        <dbReference type="Pfam" id="PF03749"/>
    </source>
</evidence>
<dbReference type="InterPro" id="IPR041465">
    <property type="entry name" value="SfsA_N"/>
</dbReference>
<dbReference type="GO" id="GO:0003677">
    <property type="term" value="F:DNA binding"/>
    <property type="evidence" value="ECO:0007669"/>
    <property type="project" value="InterPro"/>
</dbReference>
<accession>A0A7V3YHB7</accession>
<dbReference type="AlphaFoldDB" id="A0A7V3YHB7"/>
<sequence length="374" mass="42406">MFREALFVDRLNRFVVLCEEGGRRFPAHLPNPGRLWEILLPGRVLLLEDQGKRDMPRVWGALLGEKVVCLHTASAASVARKLLEEECLEDFAGFRVARTEIPIGNSRLDFLLKRGREKMFLEVKSCTLFFDGLAMFPDAVTVRGRKHVELLADLGGAVLFVVHVPSPFAFLPDFHTDPEFASALYAARKKVLIRAVAVRWDTAGNFQYSHTLDLPWEVYEREAGDRGSYLLSGYLPETRRIAVGNLGELNFPQGFYVYVGSAMRGLLGRIRRHLRKRKRSHWHIDALLPFLEDVRAFPIRSSERLECAIARELEDLARPIPRFGASDCSCGSHLFYLPQPPLKIAPFVEVLLRFRMGRVAGILQEIRGVSVHSS</sequence>
<dbReference type="Pfam" id="PF01986">
    <property type="entry name" value="DUF123"/>
    <property type="match status" value="1"/>
</dbReference>
<dbReference type="Pfam" id="PF17746">
    <property type="entry name" value="SfsA_N"/>
    <property type="match status" value="1"/>
</dbReference>
<name>A0A7V3YHB7_9BACT</name>
<evidence type="ECO:0000259" key="2">
    <source>
        <dbReference type="Pfam" id="PF17746"/>
    </source>
</evidence>
<dbReference type="CDD" id="cd10441">
    <property type="entry name" value="GIY-YIG_COG1833"/>
    <property type="match status" value="1"/>
</dbReference>
<reference evidence="3" key="1">
    <citation type="journal article" date="2020" name="mSystems">
        <title>Genome- and Community-Level Interaction Insights into Carbon Utilization and Element Cycling Functions of Hydrothermarchaeota in Hydrothermal Sediment.</title>
        <authorList>
            <person name="Zhou Z."/>
            <person name="Liu Y."/>
            <person name="Xu W."/>
            <person name="Pan J."/>
            <person name="Luo Z.H."/>
            <person name="Li M."/>
        </authorList>
    </citation>
    <scope>NUCLEOTIDE SEQUENCE [LARGE SCALE GENOMIC DNA]</scope>
    <source>
        <strain evidence="3">SpSt-747</strain>
    </source>
</reference>
<dbReference type="InterPro" id="IPR040452">
    <property type="entry name" value="SfsA_C"/>
</dbReference>
<gene>
    <name evidence="3" type="primary">sfsA</name>
    <name evidence="3" type="ORF">ENV30_07365</name>
</gene>
<evidence type="ECO:0000313" key="3">
    <source>
        <dbReference type="EMBL" id="HGI31105.1"/>
    </source>
</evidence>
<dbReference type="PANTHER" id="PTHR37460">
    <property type="entry name" value="ENDONUCLEASE III"/>
    <property type="match status" value="1"/>
</dbReference>
<dbReference type="Pfam" id="PF03749">
    <property type="entry name" value="SfsA"/>
    <property type="match status" value="1"/>
</dbReference>
<organism evidence="3">
    <name type="scientific">Candidatus Caldatribacterium californiense</name>
    <dbReference type="NCBI Taxonomy" id="1454726"/>
    <lineage>
        <taxon>Bacteria</taxon>
        <taxon>Pseudomonadati</taxon>
        <taxon>Atribacterota</taxon>
        <taxon>Atribacteria</taxon>
        <taxon>Atribacterales</taxon>
        <taxon>Candidatus Caldatribacteriaceae</taxon>
        <taxon>Candidatus Caldatribacterium</taxon>
    </lineage>
</organism>
<comment type="caution">
    <text evidence="3">The sequence shown here is derived from an EMBL/GenBank/DDBJ whole genome shotgun (WGS) entry which is preliminary data.</text>
</comment>
<dbReference type="Gene3D" id="3.40.1350.60">
    <property type="match status" value="1"/>
</dbReference>
<dbReference type="EMBL" id="DTFV01000110">
    <property type="protein sequence ID" value="HGI31105.1"/>
    <property type="molecule type" value="Genomic_DNA"/>
</dbReference>
<feature type="domain" description="Sugar fermentation stimulation protein C-terminal" evidence="1">
    <location>
        <begin position="76"/>
        <end position="202"/>
    </location>
</feature>
<proteinExistence type="predicted"/>
<dbReference type="Gene3D" id="2.40.50.580">
    <property type="match status" value="1"/>
</dbReference>
<protein>
    <submittedName>
        <fullName evidence="3">DNA/RNA nuclease SfsA</fullName>
    </submittedName>
</protein>
<dbReference type="InterPro" id="IPR005224">
    <property type="entry name" value="SfsA"/>
</dbReference>
<dbReference type="PANTHER" id="PTHR37460:SF1">
    <property type="entry name" value="ENDONUCLEASE III"/>
    <property type="match status" value="1"/>
</dbReference>
<feature type="domain" description="SfsA N-terminal OB" evidence="2">
    <location>
        <begin position="8"/>
        <end position="53"/>
    </location>
</feature>
<dbReference type="CDD" id="cd22359">
    <property type="entry name" value="SfsA-like_bacterial"/>
    <property type="match status" value="1"/>
</dbReference>